<keyword evidence="3" id="KW-0813">Transport</keyword>
<feature type="transmembrane region" description="Helical" evidence="8">
    <location>
        <begin position="398"/>
        <end position="414"/>
    </location>
</feature>
<comment type="similarity">
    <text evidence="2">Belongs to the major facilitator superfamily. EmrB family.</text>
</comment>
<comment type="caution">
    <text evidence="10">The sequence shown here is derived from an EMBL/GenBank/DDBJ whole genome shotgun (WGS) entry which is preliminary data.</text>
</comment>
<keyword evidence="4" id="KW-1003">Cell membrane</keyword>
<dbReference type="PANTHER" id="PTHR42718">
    <property type="entry name" value="MAJOR FACILITATOR SUPERFAMILY MULTIDRUG TRANSPORTER MFSC"/>
    <property type="match status" value="1"/>
</dbReference>
<organism evidence="10 11">
    <name type="scientific">Halomonas kalidii</name>
    <dbReference type="NCBI Taxonomy" id="3043293"/>
    <lineage>
        <taxon>Bacteria</taxon>
        <taxon>Pseudomonadati</taxon>
        <taxon>Pseudomonadota</taxon>
        <taxon>Gammaproteobacteria</taxon>
        <taxon>Oceanospirillales</taxon>
        <taxon>Halomonadaceae</taxon>
        <taxon>Halomonas</taxon>
    </lineage>
</organism>
<evidence type="ECO:0000313" key="10">
    <source>
        <dbReference type="EMBL" id="MDI5936617.1"/>
    </source>
</evidence>
<keyword evidence="7 8" id="KW-0472">Membrane</keyword>
<evidence type="ECO:0000313" key="11">
    <source>
        <dbReference type="Proteomes" id="UP001244242"/>
    </source>
</evidence>
<feature type="transmembrane region" description="Helical" evidence="8">
    <location>
        <begin position="230"/>
        <end position="246"/>
    </location>
</feature>
<evidence type="ECO:0000256" key="7">
    <source>
        <dbReference type="ARBA" id="ARBA00023136"/>
    </source>
</evidence>
<evidence type="ECO:0000256" key="2">
    <source>
        <dbReference type="ARBA" id="ARBA00008537"/>
    </source>
</evidence>
<evidence type="ECO:0000256" key="5">
    <source>
        <dbReference type="ARBA" id="ARBA00022692"/>
    </source>
</evidence>
<evidence type="ECO:0000256" key="6">
    <source>
        <dbReference type="ARBA" id="ARBA00022989"/>
    </source>
</evidence>
<evidence type="ECO:0000256" key="1">
    <source>
        <dbReference type="ARBA" id="ARBA00004651"/>
    </source>
</evidence>
<protein>
    <submittedName>
        <fullName evidence="10">DHA2 family efflux MFS transporter permease subunit</fullName>
    </submittedName>
</protein>
<gene>
    <name evidence="10" type="ORF">QLQ84_22750</name>
</gene>
<dbReference type="Gene3D" id="1.20.1720.10">
    <property type="entry name" value="Multidrug resistance protein D"/>
    <property type="match status" value="1"/>
</dbReference>
<dbReference type="InterPro" id="IPR020846">
    <property type="entry name" value="MFS_dom"/>
</dbReference>
<name>A0ABT6VTP0_9GAMM</name>
<proteinExistence type="inferred from homology"/>
<evidence type="ECO:0000256" key="3">
    <source>
        <dbReference type="ARBA" id="ARBA00022448"/>
    </source>
</evidence>
<feature type="transmembrane region" description="Helical" evidence="8">
    <location>
        <begin position="267"/>
        <end position="290"/>
    </location>
</feature>
<feature type="transmembrane region" description="Helical" evidence="8">
    <location>
        <begin position="163"/>
        <end position="179"/>
    </location>
</feature>
<feature type="transmembrane region" description="Helical" evidence="8">
    <location>
        <begin position="48"/>
        <end position="70"/>
    </location>
</feature>
<evidence type="ECO:0000256" key="8">
    <source>
        <dbReference type="SAM" id="Phobius"/>
    </source>
</evidence>
<feature type="transmembrane region" description="Helical" evidence="8">
    <location>
        <begin position="106"/>
        <end position="126"/>
    </location>
</feature>
<reference evidence="10 11" key="1">
    <citation type="submission" date="2023-04" db="EMBL/GenBank/DDBJ databases">
        <title>Halomonas strains isolated from rhizosphere soil.</title>
        <authorList>
            <person name="Xu L."/>
            <person name="Sun J.-Q."/>
        </authorList>
    </citation>
    <scope>NUCLEOTIDE SEQUENCE [LARGE SCALE GENOMIC DNA]</scope>
    <source>
        <strain evidence="10 11">LN1S58</strain>
    </source>
</reference>
<feature type="transmembrane region" description="Helical" evidence="8">
    <location>
        <begin position="77"/>
        <end position="100"/>
    </location>
</feature>
<dbReference type="PANTHER" id="PTHR42718:SF9">
    <property type="entry name" value="MAJOR FACILITATOR SUPERFAMILY MULTIDRUG TRANSPORTER MFSC"/>
    <property type="match status" value="1"/>
</dbReference>
<dbReference type="SUPFAM" id="SSF103473">
    <property type="entry name" value="MFS general substrate transporter"/>
    <property type="match status" value="1"/>
</dbReference>
<feature type="transmembrane region" description="Helical" evidence="8">
    <location>
        <begin position="138"/>
        <end position="157"/>
    </location>
</feature>
<dbReference type="InterPro" id="IPR004638">
    <property type="entry name" value="EmrB-like"/>
</dbReference>
<feature type="transmembrane region" description="Helical" evidence="8">
    <location>
        <begin position="302"/>
        <end position="319"/>
    </location>
</feature>
<dbReference type="Proteomes" id="UP001244242">
    <property type="component" value="Unassembled WGS sequence"/>
</dbReference>
<dbReference type="EMBL" id="JASCQO010000056">
    <property type="protein sequence ID" value="MDI5936617.1"/>
    <property type="molecule type" value="Genomic_DNA"/>
</dbReference>
<keyword evidence="11" id="KW-1185">Reference proteome</keyword>
<feature type="transmembrane region" description="Helical" evidence="8">
    <location>
        <begin position="355"/>
        <end position="377"/>
    </location>
</feature>
<evidence type="ECO:0000256" key="4">
    <source>
        <dbReference type="ARBA" id="ARBA00022475"/>
    </source>
</evidence>
<dbReference type="PROSITE" id="PS50850">
    <property type="entry name" value="MFS"/>
    <property type="match status" value="1"/>
</dbReference>
<dbReference type="InterPro" id="IPR011701">
    <property type="entry name" value="MFS"/>
</dbReference>
<sequence length="480" mass="50781">MSSKDHAARRILVTVLLGTFTVSLNNSALNLAIPELMRVFDAGAARVSWVMTLFLVAMGMTMPLTGFLADRWGGRRLYLLGLWLFLGASLLGAVAANLAWVLTARGLQGIAAGLMIPLSLPLIFAVCPADRRGRVTGIWGFAVMIAPAIGPSVGGLLLELSRWQALFLMNLPVAVLALWSGHRHLEAGRRDRARRFDLRGFLLVTLGMGGVLFALGATSSPDDLREAMRWGPLAAGALLLIAFVRLERRVAHPLLDLGLFAVRTYRASVLVACAQAVATFGCLLLIPIWMQHVQGHDALTTGLIFLPTALMAAACSPWAGRLVDRRAPRGVVTLGLVVTAAALLGLAALGPEAPLWLIVVLMAARGAGLGCGYLPVTTVGLNAVPDTRVAQASAINNLCRRLASSLGVVVLALHHDLRTAQLLAQGASARAAGLAALGEAFVSLALLILLATLLASSLSSTRREVTPDHDPLRATQNPRR</sequence>
<dbReference type="RefSeq" id="WP_282724051.1">
    <property type="nucleotide sequence ID" value="NZ_JASCQO010000056.1"/>
</dbReference>
<dbReference type="InterPro" id="IPR036259">
    <property type="entry name" value="MFS_trans_sf"/>
</dbReference>
<evidence type="ECO:0000259" key="9">
    <source>
        <dbReference type="PROSITE" id="PS50850"/>
    </source>
</evidence>
<feature type="transmembrane region" description="Helical" evidence="8">
    <location>
        <begin position="331"/>
        <end position="349"/>
    </location>
</feature>
<dbReference type="Gene3D" id="1.20.1250.20">
    <property type="entry name" value="MFS general substrate transporter like domains"/>
    <property type="match status" value="1"/>
</dbReference>
<accession>A0ABT6VTP0</accession>
<feature type="transmembrane region" description="Helical" evidence="8">
    <location>
        <begin position="434"/>
        <end position="455"/>
    </location>
</feature>
<dbReference type="Pfam" id="PF07690">
    <property type="entry name" value="MFS_1"/>
    <property type="match status" value="1"/>
</dbReference>
<keyword evidence="5 8" id="KW-0812">Transmembrane</keyword>
<comment type="subcellular location">
    <subcellularLocation>
        <location evidence="1">Cell membrane</location>
        <topology evidence="1">Multi-pass membrane protein</topology>
    </subcellularLocation>
</comment>
<keyword evidence="6 8" id="KW-1133">Transmembrane helix</keyword>
<dbReference type="NCBIfam" id="TIGR00711">
    <property type="entry name" value="efflux_EmrB"/>
    <property type="match status" value="1"/>
</dbReference>
<feature type="transmembrane region" description="Helical" evidence="8">
    <location>
        <begin position="200"/>
        <end position="218"/>
    </location>
</feature>
<feature type="domain" description="Major facilitator superfamily (MFS) profile" evidence="9">
    <location>
        <begin position="11"/>
        <end position="463"/>
    </location>
</feature>